<dbReference type="RefSeq" id="WP_091616296.1">
    <property type="nucleotide sequence ID" value="NZ_FOEF01000003.1"/>
</dbReference>
<keyword evidence="2" id="KW-1185">Reference proteome</keyword>
<sequence>MPSNAADADPNAPAGVDPGRASIARMYDYALGGKDHYEIDRKTLDDLTRVMPETLHLAWENRAFLIRVCRFLATNAGLTQYLDCGSGLPTAENVHQVVQRLQPEAKVVYIDHDPVVIAHGRALLEENERTRFLPGDIFEPATILGDEVVRAHLDWERPIALFFVATLHHHKGDRHAPADIMREYIAALPRGSYVAISHLFDPGEGADSESMRVFQEAVARGSLGGATARTRSEIEELFDGLELIEPGIVELANWWPDGPHLEPLNLAQRLIVGGIARKV</sequence>
<gene>
    <name evidence="1" type="ORF">SAMN04489732_103452</name>
</gene>
<dbReference type="SUPFAM" id="SSF53335">
    <property type="entry name" value="S-adenosyl-L-methionine-dependent methyltransferases"/>
    <property type="match status" value="1"/>
</dbReference>
<protein>
    <submittedName>
        <fullName evidence="1">S-adenosyl methyltransferase</fullName>
    </submittedName>
</protein>
<evidence type="ECO:0000313" key="1">
    <source>
        <dbReference type="EMBL" id="SEP06418.1"/>
    </source>
</evidence>
<dbReference type="EMBL" id="FOEF01000003">
    <property type="protein sequence ID" value="SEP06418.1"/>
    <property type="molecule type" value="Genomic_DNA"/>
</dbReference>
<dbReference type="PIRSF" id="PIRSF017393">
    <property type="entry name" value="MTase_SAV2177"/>
    <property type="match status" value="1"/>
</dbReference>
<dbReference type="AlphaFoldDB" id="A0A1H8UV24"/>
<dbReference type="Pfam" id="PF04672">
    <property type="entry name" value="Methyltransf_19"/>
    <property type="match status" value="1"/>
</dbReference>
<dbReference type="InterPro" id="IPR029063">
    <property type="entry name" value="SAM-dependent_MTases_sf"/>
</dbReference>
<organism evidence="1 2">
    <name type="scientific">Amycolatopsis saalfeldensis</name>
    <dbReference type="NCBI Taxonomy" id="394193"/>
    <lineage>
        <taxon>Bacteria</taxon>
        <taxon>Bacillati</taxon>
        <taxon>Actinomycetota</taxon>
        <taxon>Actinomycetes</taxon>
        <taxon>Pseudonocardiales</taxon>
        <taxon>Pseudonocardiaceae</taxon>
        <taxon>Amycolatopsis</taxon>
    </lineage>
</organism>
<keyword evidence="1" id="KW-0808">Transferase</keyword>
<proteinExistence type="predicted"/>
<dbReference type="InterPro" id="IPR006764">
    <property type="entry name" value="SAM_dep_MeTrfase_SAV2177_type"/>
</dbReference>
<keyword evidence="1" id="KW-0489">Methyltransferase</keyword>
<evidence type="ECO:0000313" key="2">
    <source>
        <dbReference type="Proteomes" id="UP000198582"/>
    </source>
</evidence>
<name>A0A1H8UV24_9PSEU</name>
<dbReference type="Gene3D" id="3.40.50.150">
    <property type="entry name" value="Vaccinia Virus protein VP39"/>
    <property type="match status" value="1"/>
</dbReference>
<dbReference type="OrthoDB" id="5175904at2"/>
<reference evidence="1 2" key="1">
    <citation type="submission" date="2016-10" db="EMBL/GenBank/DDBJ databases">
        <authorList>
            <person name="de Groot N.N."/>
        </authorList>
    </citation>
    <scope>NUCLEOTIDE SEQUENCE [LARGE SCALE GENOMIC DNA]</scope>
    <source>
        <strain evidence="1 2">DSM 44993</strain>
    </source>
</reference>
<dbReference type="GO" id="GO:0008168">
    <property type="term" value="F:methyltransferase activity"/>
    <property type="evidence" value="ECO:0007669"/>
    <property type="project" value="UniProtKB-KW"/>
</dbReference>
<dbReference type="Proteomes" id="UP000198582">
    <property type="component" value="Unassembled WGS sequence"/>
</dbReference>
<dbReference type="STRING" id="394193.SAMN04489732_103452"/>
<dbReference type="GO" id="GO:0032259">
    <property type="term" value="P:methylation"/>
    <property type="evidence" value="ECO:0007669"/>
    <property type="project" value="UniProtKB-KW"/>
</dbReference>
<accession>A0A1H8UV24</accession>